<dbReference type="InterPro" id="IPR029063">
    <property type="entry name" value="SAM-dependent_MTases_sf"/>
</dbReference>
<dbReference type="InterPro" id="IPR000682">
    <property type="entry name" value="PCMT"/>
</dbReference>
<accession>A0A1N7JNE5</accession>
<dbReference type="GO" id="GO:0032259">
    <property type="term" value="P:methylation"/>
    <property type="evidence" value="ECO:0007669"/>
    <property type="project" value="UniProtKB-KW"/>
</dbReference>
<keyword evidence="5" id="KW-1185">Reference proteome</keyword>
<evidence type="ECO:0000256" key="1">
    <source>
        <dbReference type="ARBA" id="ARBA00005369"/>
    </source>
</evidence>
<evidence type="ECO:0000313" key="5">
    <source>
        <dbReference type="Proteomes" id="UP000186098"/>
    </source>
</evidence>
<dbReference type="RefSeq" id="WP_076363056.1">
    <property type="nucleotide sequence ID" value="NZ_FTOM01000001.1"/>
</dbReference>
<protein>
    <recommendedName>
        <fullName evidence="2">Protein-L-isoaspartate O-methyltransferase</fullName>
    </recommendedName>
    <alternativeName>
        <fullName evidence="3">Protein L-isoaspartyl methyltransferase</fullName>
    </alternativeName>
</protein>
<dbReference type="GO" id="GO:0004719">
    <property type="term" value="F:protein-L-isoaspartate (D-aspartate) O-methyltransferase activity"/>
    <property type="evidence" value="ECO:0007669"/>
    <property type="project" value="InterPro"/>
</dbReference>
<dbReference type="PANTHER" id="PTHR11579">
    <property type="entry name" value="PROTEIN-L-ISOASPARTATE O-METHYLTRANSFERASE"/>
    <property type="match status" value="1"/>
</dbReference>
<dbReference type="GO" id="GO:0005737">
    <property type="term" value="C:cytoplasm"/>
    <property type="evidence" value="ECO:0007669"/>
    <property type="project" value="TreeGrafter"/>
</dbReference>
<dbReference type="CDD" id="cd02440">
    <property type="entry name" value="AdoMet_MTases"/>
    <property type="match status" value="1"/>
</dbReference>
<evidence type="ECO:0000256" key="2">
    <source>
        <dbReference type="ARBA" id="ARBA00013346"/>
    </source>
</evidence>
<evidence type="ECO:0000256" key="3">
    <source>
        <dbReference type="ARBA" id="ARBA00030757"/>
    </source>
</evidence>
<evidence type="ECO:0000313" key="4">
    <source>
        <dbReference type="EMBL" id="SIS50827.1"/>
    </source>
</evidence>
<keyword evidence="4" id="KW-0808">Transferase</keyword>
<comment type="similarity">
    <text evidence="1">Belongs to the methyltransferase superfamily. L-isoaspartyl/D-aspartyl protein methyltransferase family.</text>
</comment>
<dbReference type="Pfam" id="PF01135">
    <property type="entry name" value="PCMT"/>
    <property type="match status" value="1"/>
</dbReference>
<dbReference type="Gene3D" id="3.40.50.150">
    <property type="entry name" value="Vaccinia Virus protein VP39"/>
    <property type="match status" value="1"/>
</dbReference>
<keyword evidence="4" id="KW-0489">Methyltransferase</keyword>
<dbReference type="AlphaFoldDB" id="A0A1N7JNE5"/>
<sequence length="216" mass="22694">MQDFAARRTIMVDTQVRPSDVTRYPVIAAMLAVPREVYVPTSRREAAYLGENLEIAPGRVLLEPRTFSKMLDGLAITPGDLVLDVGCGLGYSAAVIAQMAEAVVALEDEPLAGQAQTLLAGEGADNVAVIAGPLAAGVPGQAPYDVIVIEGAVEELPAALTDQLAEGGRIACLFRDGALGEVRFGIRRAGKIAWTQGFHAHAPVLYGFARAPVFAL</sequence>
<dbReference type="PANTHER" id="PTHR11579:SF18">
    <property type="entry name" value="PROTEIN-L-ISOASPARTATE O-METHYLTRANSFERASE"/>
    <property type="match status" value="1"/>
</dbReference>
<dbReference type="Proteomes" id="UP000186098">
    <property type="component" value="Unassembled WGS sequence"/>
</dbReference>
<gene>
    <name evidence="4" type="ORF">SAMN05421795_101187</name>
</gene>
<dbReference type="EMBL" id="FTOM01000001">
    <property type="protein sequence ID" value="SIS50827.1"/>
    <property type="molecule type" value="Genomic_DNA"/>
</dbReference>
<dbReference type="SUPFAM" id="SSF53335">
    <property type="entry name" value="S-adenosyl-L-methionine-dependent methyltransferases"/>
    <property type="match status" value="1"/>
</dbReference>
<dbReference type="STRING" id="407234.SAMN05421795_101187"/>
<name>A0A1N7JNE5_9RHOB</name>
<dbReference type="OrthoDB" id="9798496at2"/>
<reference evidence="5" key="1">
    <citation type="submission" date="2017-01" db="EMBL/GenBank/DDBJ databases">
        <authorList>
            <person name="Varghese N."/>
            <person name="Submissions S."/>
        </authorList>
    </citation>
    <scope>NUCLEOTIDE SEQUENCE [LARGE SCALE GENOMIC DNA]</scope>
    <source>
        <strain evidence="5">DSM 18714</strain>
    </source>
</reference>
<organism evidence="4 5">
    <name type="scientific">Phaeovulum vinaykumarii</name>
    <dbReference type="NCBI Taxonomy" id="407234"/>
    <lineage>
        <taxon>Bacteria</taxon>
        <taxon>Pseudomonadati</taxon>
        <taxon>Pseudomonadota</taxon>
        <taxon>Alphaproteobacteria</taxon>
        <taxon>Rhodobacterales</taxon>
        <taxon>Paracoccaceae</taxon>
        <taxon>Phaeovulum</taxon>
    </lineage>
</organism>
<proteinExistence type="inferred from homology"/>